<dbReference type="RefSeq" id="WP_251933160.1">
    <property type="nucleotide sequence ID" value="NZ_CP098747.1"/>
</dbReference>
<keyword evidence="3" id="KW-0813">Transport</keyword>
<dbReference type="InterPro" id="IPR028082">
    <property type="entry name" value="Peripla_BP_I"/>
</dbReference>
<dbReference type="CDD" id="cd06268">
    <property type="entry name" value="PBP1_ABC_transporter_LIVBP-like"/>
    <property type="match status" value="1"/>
</dbReference>
<dbReference type="Pfam" id="PF13458">
    <property type="entry name" value="Peripla_BP_6"/>
    <property type="match status" value="1"/>
</dbReference>
<dbReference type="InterPro" id="IPR051010">
    <property type="entry name" value="BCAA_transport"/>
</dbReference>
<evidence type="ECO:0000313" key="5">
    <source>
        <dbReference type="EMBL" id="USG60311.1"/>
    </source>
</evidence>
<keyword evidence="2" id="KW-0732">Signal</keyword>
<proteinExistence type="inferred from homology"/>
<evidence type="ECO:0000259" key="4">
    <source>
        <dbReference type="Pfam" id="PF13458"/>
    </source>
</evidence>
<dbReference type="SUPFAM" id="SSF53822">
    <property type="entry name" value="Periplasmic binding protein-like I"/>
    <property type="match status" value="1"/>
</dbReference>
<dbReference type="EMBL" id="CP098747">
    <property type="protein sequence ID" value="USG60311.1"/>
    <property type="molecule type" value="Genomic_DNA"/>
</dbReference>
<dbReference type="PANTHER" id="PTHR30483">
    <property type="entry name" value="LEUCINE-SPECIFIC-BINDING PROTEIN"/>
    <property type="match status" value="1"/>
</dbReference>
<gene>
    <name evidence="5" type="ORF">NBZ79_14160</name>
</gene>
<feature type="domain" description="Leucine-binding protein" evidence="4">
    <location>
        <begin position="59"/>
        <end position="208"/>
    </location>
</feature>
<comment type="similarity">
    <text evidence="1">Belongs to the leucine-binding protein family.</text>
</comment>
<keyword evidence="6" id="KW-1185">Reference proteome</keyword>
<evidence type="ECO:0000256" key="3">
    <source>
        <dbReference type="ARBA" id="ARBA00022970"/>
    </source>
</evidence>
<organism evidence="5 6">
    <name type="scientific">Sneathiella marina</name>
    <dbReference type="NCBI Taxonomy" id="2950108"/>
    <lineage>
        <taxon>Bacteria</taxon>
        <taxon>Pseudomonadati</taxon>
        <taxon>Pseudomonadota</taxon>
        <taxon>Alphaproteobacteria</taxon>
        <taxon>Sneathiellales</taxon>
        <taxon>Sneathiellaceae</taxon>
        <taxon>Sneathiella</taxon>
    </lineage>
</organism>
<name>A0ABY4W6N1_9PROT</name>
<evidence type="ECO:0000256" key="1">
    <source>
        <dbReference type="ARBA" id="ARBA00010062"/>
    </source>
</evidence>
<evidence type="ECO:0000313" key="6">
    <source>
        <dbReference type="Proteomes" id="UP001056291"/>
    </source>
</evidence>
<reference evidence="5" key="1">
    <citation type="submission" date="2022-06" db="EMBL/GenBank/DDBJ databases">
        <title>Sneathiella actinostolidae sp. nov., isolated from a sea anemonein the Western Pacific Ocean.</title>
        <authorList>
            <person name="Wei M.J."/>
        </authorList>
    </citation>
    <scope>NUCLEOTIDE SEQUENCE</scope>
    <source>
        <strain evidence="5">PHK-P5</strain>
    </source>
</reference>
<dbReference type="PANTHER" id="PTHR30483:SF6">
    <property type="entry name" value="PERIPLASMIC BINDING PROTEIN OF ABC TRANSPORTER FOR NATURAL AMINO ACIDS"/>
    <property type="match status" value="1"/>
</dbReference>
<dbReference type="NCBIfam" id="TIGR03863">
    <property type="entry name" value="PQQ_ABC_bind"/>
    <property type="match status" value="1"/>
</dbReference>
<evidence type="ECO:0000256" key="2">
    <source>
        <dbReference type="ARBA" id="ARBA00022729"/>
    </source>
</evidence>
<dbReference type="Proteomes" id="UP001056291">
    <property type="component" value="Chromosome"/>
</dbReference>
<dbReference type="InterPro" id="IPR022478">
    <property type="entry name" value="ABC_transptr_sub-bd_PQQ"/>
</dbReference>
<dbReference type="InterPro" id="IPR028081">
    <property type="entry name" value="Leu-bd"/>
</dbReference>
<protein>
    <submittedName>
        <fullName evidence="5">ABC transporter substrate-binding protein</fullName>
    </submittedName>
</protein>
<keyword evidence="3" id="KW-0029">Amino-acid transport</keyword>
<dbReference type="Gene3D" id="3.40.50.2300">
    <property type="match status" value="2"/>
</dbReference>
<accession>A0ABY4W6N1</accession>
<sequence>MPATLGKFLFIAFSYCVFTLIFVTGTKAEPTVTLHYIERVIDRPPVLSNLHALPEDQGLLGARLGVSDVNATGKFTNHEIRLIEHILEPEDNLSDLASKINGENIHIIANLPSADLLELANFPWKNEAVIINTVEKDNSLRREKCHKNVLHTIPSRAMLSDALAQFLLLKRWQNWFLVEGVHEGDRHFALALRDSAKKFGAKIVDEKKWVFDADMRRSAQSEVPPFTQGSEYDVVVVADESGDFGDYLLYHTWYPRPVVGTQGMFPTAWHPVVEQYGATQLQNRFKKLAKRPMNDVDYAAWLAVSSIGEAVIRGNKKSAIDIKTYLFSDAFRVAAFKGRALTFRPWSGQMRQPIPLVHRGAVVSMSPQPGFLHQRTELDTLGLDSSNVARCGEK</sequence>